<comment type="caution">
    <text evidence="1">The sequence shown here is derived from an EMBL/GenBank/DDBJ whole genome shotgun (WGS) entry which is preliminary data.</text>
</comment>
<gene>
    <name evidence="1" type="ORF">HP507_07200</name>
</gene>
<proteinExistence type="predicted"/>
<organism evidence="1 2">
    <name type="scientific">Curtobacterium pusillum</name>
    <dbReference type="NCBI Taxonomy" id="69373"/>
    <lineage>
        <taxon>Bacteria</taxon>
        <taxon>Bacillati</taxon>
        <taxon>Actinomycetota</taxon>
        <taxon>Actinomycetes</taxon>
        <taxon>Micrococcales</taxon>
        <taxon>Microbacteriaceae</taxon>
        <taxon>Curtobacterium</taxon>
    </lineage>
</organism>
<keyword evidence="2" id="KW-1185">Reference proteome</keyword>
<evidence type="ECO:0000313" key="1">
    <source>
        <dbReference type="EMBL" id="NUU13615.1"/>
    </source>
</evidence>
<protein>
    <submittedName>
        <fullName evidence="1">DUF3800 domain-containing protein</fullName>
    </submittedName>
</protein>
<evidence type="ECO:0000313" key="2">
    <source>
        <dbReference type="Proteomes" id="UP000573001"/>
    </source>
</evidence>
<sequence>MRLCFVDESCNGDFSGFGAIVADALQTAQLTRRMNEIVAELDEGYGIGRATEVHAYLMFHGKEQWSEVPVRVRIRAFEQVIDAVCSAGVDVLLRAVHCERLRERQSRSRYREHHSPDQVAFQHLLQRIDEIALRDRTHALVIADERTDRERHRDRFAVYQLHGTPGSYLSTRLDRLLDTVHFAPSHHSRMLQIADVVAFVWRRAETVVETDARQARTMSRLIEQIRSRAYKPGIWP</sequence>
<dbReference type="InterPro" id="IPR024524">
    <property type="entry name" value="DUF3800"/>
</dbReference>
<name>A0ABX2M6P9_9MICO</name>
<dbReference type="EMBL" id="JABMCE010000069">
    <property type="protein sequence ID" value="NUU13615.1"/>
    <property type="molecule type" value="Genomic_DNA"/>
</dbReference>
<dbReference type="Pfam" id="PF12686">
    <property type="entry name" value="DUF3800"/>
    <property type="match status" value="1"/>
</dbReference>
<dbReference type="Proteomes" id="UP000573001">
    <property type="component" value="Unassembled WGS sequence"/>
</dbReference>
<accession>A0ABX2M6P9</accession>
<dbReference type="RefSeq" id="WP_175351107.1">
    <property type="nucleotide sequence ID" value="NZ_JBHMBG010000003.1"/>
</dbReference>
<reference evidence="1 2" key="1">
    <citation type="submission" date="2020-05" db="EMBL/GenBank/DDBJ databases">
        <title>Genome Sequencing of Type Strains.</title>
        <authorList>
            <person name="Lemaire J.F."/>
            <person name="Inderbitzin P."/>
            <person name="Gregorio O.A."/>
            <person name="Collins S.B."/>
            <person name="Wespe N."/>
            <person name="Knight-Connoni V."/>
        </authorList>
    </citation>
    <scope>NUCLEOTIDE SEQUENCE [LARGE SCALE GENOMIC DNA]</scope>
    <source>
        <strain evidence="1 2">ATCC 19096</strain>
    </source>
</reference>